<dbReference type="Gene3D" id="2.10.270.10">
    <property type="entry name" value="Cholin Binding"/>
    <property type="match status" value="2"/>
</dbReference>
<dbReference type="AlphaFoldDB" id="A0A4V3V700"/>
<sequence>MKNKLFICSFFLFILIFPAQVLGNSNESSPSITQNKDGWVLVNQNWYYSNDGAYVTGWLRNHNKWYFLDSNGVMKTGWIYDKNQWYFLDKNGAMLTGWVKDQNSWYFLDKNGAMKTGWIKSANNWYYLKGNGAMQTGWLKLDQKWYYLQPSGKMATGWYQVQSEWYYSLGSGALATNTTIDGYYVNNYGVWVQPYYVNGVLLVNKTHSLPSTYSPGENSTARAAFETMKRAAAKDGIVLEAFSTYRSYSYQGSLYNRYVARNGQAEADTFSARPGNSEHQTGLAFDIGGKNKGLWAEDEFANTAEAKWLANNAHHYGFILRYLKGKEHITGYIFEPWHYRYVGTELAPKIHQSGLTLEEYLGVN</sequence>
<dbReference type="InterPro" id="IPR058193">
    <property type="entry name" value="VanY/YodJ_core_dom"/>
</dbReference>
<reference evidence="5 6" key="1">
    <citation type="journal article" date="2019" name="Indoor Air">
        <title>Impacts of indoor surface finishes on bacterial viability.</title>
        <authorList>
            <person name="Hu J."/>
            <person name="Maamar S.B."/>
            <person name="Glawe A.J."/>
            <person name="Gottel N."/>
            <person name="Gilbert J.A."/>
            <person name="Hartmann E.M."/>
        </authorList>
    </citation>
    <scope>NUCLEOTIDE SEQUENCE [LARGE SCALE GENOMIC DNA]</scope>
    <source>
        <strain evidence="5 6">AF060A6</strain>
    </source>
</reference>
<feature type="repeat" description="Cell wall-binding" evidence="2">
    <location>
        <begin position="95"/>
        <end position="114"/>
    </location>
</feature>
<feature type="repeat" description="Cell wall-binding" evidence="2">
    <location>
        <begin position="55"/>
        <end position="74"/>
    </location>
</feature>
<name>A0A4V3V700_9BACI</name>
<dbReference type="InterPro" id="IPR018337">
    <property type="entry name" value="Cell_wall/Cho-bd_repeat"/>
</dbReference>
<feature type="repeat" description="Cell wall-binding" evidence="2">
    <location>
        <begin position="115"/>
        <end position="134"/>
    </location>
</feature>
<dbReference type="GO" id="GO:0006508">
    <property type="term" value="P:proteolysis"/>
    <property type="evidence" value="ECO:0007669"/>
    <property type="project" value="InterPro"/>
</dbReference>
<evidence type="ECO:0000313" key="6">
    <source>
        <dbReference type="Proteomes" id="UP000306477"/>
    </source>
</evidence>
<feature type="signal peptide" evidence="3">
    <location>
        <begin position="1"/>
        <end position="23"/>
    </location>
</feature>
<feature type="domain" description="D-alanyl-D-alanine carboxypeptidase-like core" evidence="4">
    <location>
        <begin position="219"/>
        <end position="343"/>
    </location>
</feature>
<keyword evidence="1" id="KW-0677">Repeat</keyword>
<dbReference type="SUPFAM" id="SSF69360">
    <property type="entry name" value="Cell wall binding repeat"/>
    <property type="match status" value="1"/>
</dbReference>
<feature type="repeat" description="Cell wall-binding" evidence="2">
    <location>
        <begin position="75"/>
        <end position="94"/>
    </location>
</feature>
<dbReference type="Gene3D" id="3.30.1380.10">
    <property type="match status" value="1"/>
</dbReference>
<dbReference type="InterPro" id="IPR003709">
    <property type="entry name" value="VanY-like_core_dom"/>
</dbReference>
<dbReference type="InterPro" id="IPR052179">
    <property type="entry name" value="DD-CPase-like"/>
</dbReference>
<dbReference type="Pfam" id="PF02557">
    <property type="entry name" value="VanY"/>
    <property type="match status" value="1"/>
</dbReference>
<dbReference type="RefSeq" id="WP_136381818.1">
    <property type="nucleotide sequence ID" value="NZ_SLUB01000086.1"/>
</dbReference>
<dbReference type="EMBL" id="SLUB01000086">
    <property type="protein sequence ID" value="THE09323.1"/>
    <property type="molecule type" value="Genomic_DNA"/>
</dbReference>
<dbReference type="GO" id="GO:0008233">
    <property type="term" value="F:peptidase activity"/>
    <property type="evidence" value="ECO:0007669"/>
    <property type="project" value="InterPro"/>
</dbReference>
<evidence type="ECO:0000256" key="3">
    <source>
        <dbReference type="SAM" id="SignalP"/>
    </source>
</evidence>
<dbReference type="Proteomes" id="UP000306477">
    <property type="component" value="Unassembled WGS sequence"/>
</dbReference>
<evidence type="ECO:0000256" key="2">
    <source>
        <dbReference type="PROSITE-ProRule" id="PRU00591"/>
    </source>
</evidence>
<evidence type="ECO:0000313" key="5">
    <source>
        <dbReference type="EMBL" id="THE09323.1"/>
    </source>
</evidence>
<dbReference type="CDD" id="cd14852">
    <property type="entry name" value="LD-carboxypeptidase"/>
    <property type="match status" value="1"/>
</dbReference>
<dbReference type="PANTHER" id="PTHR34385:SF1">
    <property type="entry name" value="PEPTIDOGLYCAN L-ALANYL-D-GLUTAMATE ENDOPEPTIDASE CWLK"/>
    <property type="match status" value="1"/>
</dbReference>
<protein>
    <recommendedName>
        <fullName evidence="4">D-alanyl-D-alanine carboxypeptidase-like core domain-containing protein</fullName>
    </recommendedName>
</protein>
<accession>A0A4V3V700</accession>
<dbReference type="Pfam" id="PF19127">
    <property type="entry name" value="Choline_bind_3"/>
    <property type="match status" value="2"/>
</dbReference>
<gene>
    <name evidence="5" type="ORF">E1I69_22790</name>
</gene>
<proteinExistence type="predicted"/>
<feature type="repeat" description="Cell wall-binding" evidence="2">
    <location>
        <begin position="135"/>
        <end position="154"/>
    </location>
</feature>
<dbReference type="PROSITE" id="PS51170">
    <property type="entry name" value="CW"/>
    <property type="match status" value="5"/>
</dbReference>
<evidence type="ECO:0000259" key="4">
    <source>
        <dbReference type="Pfam" id="PF02557"/>
    </source>
</evidence>
<keyword evidence="6" id="KW-1185">Reference proteome</keyword>
<comment type="caution">
    <text evidence="5">The sequence shown here is derived from an EMBL/GenBank/DDBJ whole genome shotgun (WGS) entry which is preliminary data.</text>
</comment>
<organism evidence="5 6">
    <name type="scientific">Bacillus timonensis</name>
    <dbReference type="NCBI Taxonomy" id="1033734"/>
    <lineage>
        <taxon>Bacteria</taxon>
        <taxon>Bacillati</taxon>
        <taxon>Bacillota</taxon>
        <taxon>Bacilli</taxon>
        <taxon>Bacillales</taxon>
        <taxon>Bacillaceae</taxon>
        <taxon>Bacillus</taxon>
    </lineage>
</organism>
<dbReference type="OrthoDB" id="9792074at2"/>
<feature type="chain" id="PRO_5020570716" description="D-alanyl-D-alanine carboxypeptidase-like core domain-containing protein" evidence="3">
    <location>
        <begin position="24"/>
        <end position="364"/>
    </location>
</feature>
<dbReference type="InterPro" id="IPR009045">
    <property type="entry name" value="Zn_M74/Hedgehog-like"/>
</dbReference>
<dbReference type="Pfam" id="PF01473">
    <property type="entry name" value="Choline_bind_1"/>
    <property type="match status" value="2"/>
</dbReference>
<evidence type="ECO:0000256" key="1">
    <source>
        <dbReference type="ARBA" id="ARBA00022737"/>
    </source>
</evidence>
<dbReference type="PANTHER" id="PTHR34385">
    <property type="entry name" value="D-ALANYL-D-ALANINE CARBOXYPEPTIDASE"/>
    <property type="match status" value="1"/>
</dbReference>
<keyword evidence="3" id="KW-0732">Signal</keyword>
<dbReference type="SUPFAM" id="SSF55166">
    <property type="entry name" value="Hedgehog/DD-peptidase"/>
    <property type="match status" value="1"/>
</dbReference>